<dbReference type="RefSeq" id="WP_137333895.1">
    <property type="nucleotide sequence ID" value="NZ_CP040077.1"/>
</dbReference>
<sequence length="113" mass="11585">MKTMKTFVAAAIAVSAIVATVPVVHAQGTTAATAAPSTRAANRQLSKQVMATLYKHKGMDWADVIAVARSGKITLVGMVPNQAQIDLAGKVAGSVAGVTSVTNNLTVDEEGQH</sequence>
<dbReference type="Pfam" id="PF04972">
    <property type="entry name" value="BON"/>
    <property type="match status" value="1"/>
</dbReference>
<dbReference type="OrthoDB" id="9010075at2"/>
<dbReference type="KEGG" id="tvl:FAZ95_19200"/>
<dbReference type="AlphaFoldDB" id="A0A4P8IPU5"/>
<dbReference type="InterPro" id="IPR007055">
    <property type="entry name" value="BON_dom"/>
</dbReference>
<feature type="chain" id="PRO_5020822101" evidence="1">
    <location>
        <begin position="27"/>
        <end position="113"/>
    </location>
</feature>
<name>A0A4P8IPU5_9BURK</name>
<gene>
    <name evidence="3" type="ORF">FAZ95_19200</name>
</gene>
<evidence type="ECO:0000313" key="3">
    <source>
        <dbReference type="EMBL" id="QCP51088.1"/>
    </source>
</evidence>
<feature type="domain" description="BON" evidence="2">
    <location>
        <begin position="41"/>
        <end position="109"/>
    </location>
</feature>
<accession>A0A4P8IPU5</accession>
<dbReference type="EMBL" id="CP040077">
    <property type="protein sequence ID" value="QCP51088.1"/>
    <property type="molecule type" value="Genomic_DNA"/>
</dbReference>
<reference evidence="3 4" key="1">
    <citation type="submission" date="2019-05" db="EMBL/GenBank/DDBJ databases">
        <title>Burkholderia sp. DHOD12, isolated from subtropical forest soil.</title>
        <authorList>
            <person name="Gao Z.-H."/>
            <person name="Qiu L.-H."/>
        </authorList>
    </citation>
    <scope>NUCLEOTIDE SEQUENCE [LARGE SCALE GENOMIC DNA]</scope>
    <source>
        <strain evidence="3 4">DHOD12</strain>
    </source>
</reference>
<evidence type="ECO:0000259" key="2">
    <source>
        <dbReference type="PROSITE" id="PS50914"/>
    </source>
</evidence>
<dbReference type="Gene3D" id="3.30.1340.30">
    <property type="match status" value="1"/>
</dbReference>
<keyword evidence="1" id="KW-0732">Signal</keyword>
<evidence type="ECO:0000313" key="4">
    <source>
        <dbReference type="Proteomes" id="UP000298656"/>
    </source>
</evidence>
<feature type="signal peptide" evidence="1">
    <location>
        <begin position="1"/>
        <end position="26"/>
    </location>
</feature>
<evidence type="ECO:0000256" key="1">
    <source>
        <dbReference type="SAM" id="SignalP"/>
    </source>
</evidence>
<keyword evidence="4" id="KW-1185">Reference proteome</keyword>
<organism evidence="3 4">
    <name type="scientific">Trinickia violacea</name>
    <dbReference type="NCBI Taxonomy" id="2571746"/>
    <lineage>
        <taxon>Bacteria</taxon>
        <taxon>Pseudomonadati</taxon>
        <taxon>Pseudomonadota</taxon>
        <taxon>Betaproteobacteria</taxon>
        <taxon>Burkholderiales</taxon>
        <taxon>Burkholderiaceae</taxon>
        <taxon>Trinickia</taxon>
    </lineage>
</organism>
<dbReference type="Proteomes" id="UP000298656">
    <property type="component" value="Chromosome 1"/>
</dbReference>
<dbReference type="PROSITE" id="PS50914">
    <property type="entry name" value="BON"/>
    <property type="match status" value="1"/>
</dbReference>
<protein>
    <submittedName>
        <fullName evidence="3">BON domain-containing protein</fullName>
    </submittedName>
</protein>
<proteinExistence type="predicted"/>